<dbReference type="SUPFAM" id="SSF46785">
    <property type="entry name" value="Winged helix' DNA-binding domain"/>
    <property type="match status" value="1"/>
</dbReference>
<evidence type="ECO:0000313" key="5">
    <source>
        <dbReference type="EMBL" id="WAV91285.1"/>
    </source>
</evidence>
<dbReference type="GO" id="GO:0003700">
    <property type="term" value="F:DNA-binding transcription factor activity"/>
    <property type="evidence" value="ECO:0007669"/>
    <property type="project" value="InterPro"/>
</dbReference>
<dbReference type="InterPro" id="IPR000835">
    <property type="entry name" value="HTH_MarR-typ"/>
</dbReference>
<dbReference type="Proteomes" id="UP001164819">
    <property type="component" value="Chromosome"/>
</dbReference>
<dbReference type="RefSeq" id="WP_269264543.1">
    <property type="nucleotide sequence ID" value="NZ_CP098248.1"/>
</dbReference>
<accession>A0A9E9NVH7</accession>
<dbReference type="PRINTS" id="PR00598">
    <property type="entry name" value="HTHMARR"/>
</dbReference>
<evidence type="ECO:0000256" key="1">
    <source>
        <dbReference type="ARBA" id="ARBA00023015"/>
    </source>
</evidence>
<name>A0A9E9NVH7_9BURK</name>
<evidence type="ECO:0000256" key="3">
    <source>
        <dbReference type="ARBA" id="ARBA00023163"/>
    </source>
</evidence>
<sequence>MMQSVDSKDGVQYLRILQKFRIIVRAAQKYSQRVEKLLGVSGAQLWILKEIGMDPGLRVGEIAKRLAIHQTTTSNLLDVLEKKGMVCKTRLPTDQRIVNLSLTEDGRSLLRKAPELSRGLLPEALSQMKSDDLDQLGKSLDILLHTISQVDEESALQPLPFTM</sequence>
<keyword evidence="7" id="KW-1185">Reference proteome</keyword>
<dbReference type="Proteomes" id="UP001164794">
    <property type="component" value="Chromosome"/>
</dbReference>
<dbReference type="PANTHER" id="PTHR42756:SF1">
    <property type="entry name" value="TRANSCRIPTIONAL REPRESSOR OF EMRAB OPERON"/>
    <property type="match status" value="1"/>
</dbReference>
<gene>
    <name evidence="6" type="ORF">NB645_09840</name>
    <name evidence="5" type="ORF">NB646_00505</name>
</gene>
<dbReference type="Gene3D" id="1.10.10.10">
    <property type="entry name" value="Winged helix-like DNA-binding domain superfamily/Winged helix DNA-binding domain"/>
    <property type="match status" value="1"/>
</dbReference>
<reference evidence="5" key="2">
    <citation type="journal article" date="2022" name="Front. Microbiol.">
        <title>New perspectives on an old grouping: The genomic and phenotypic variability of Oxalobacter formigenes and the implications for calcium oxalate stone prevention.</title>
        <authorList>
            <person name="Chmiel J.A."/>
            <person name="Carr C."/>
            <person name="Stuivenberg G.A."/>
            <person name="Venema R."/>
            <person name="Chanyi R.M."/>
            <person name="Al K.F."/>
            <person name="Giguere D."/>
            <person name="Say H."/>
            <person name="Akouris P.P."/>
            <person name="Dominguez Romero S.A."/>
            <person name="Kwong A."/>
            <person name="Tai V."/>
            <person name="Koval S.F."/>
            <person name="Razvi H."/>
            <person name="Bjazevic J."/>
            <person name="Burton J.P."/>
        </authorList>
    </citation>
    <scope>NUCLEOTIDE SEQUENCE</scope>
    <source>
        <strain evidence="5">OxK</strain>
    </source>
</reference>
<keyword evidence="2" id="KW-0238">DNA-binding</keyword>
<evidence type="ECO:0000313" key="7">
    <source>
        <dbReference type="Proteomes" id="UP001164794"/>
    </source>
</evidence>
<dbReference type="InterPro" id="IPR036388">
    <property type="entry name" value="WH-like_DNA-bd_sf"/>
</dbReference>
<evidence type="ECO:0000259" key="4">
    <source>
        <dbReference type="PROSITE" id="PS50995"/>
    </source>
</evidence>
<dbReference type="EMBL" id="CP098248">
    <property type="protein sequence ID" value="WAV97072.1"/>
    <property type="molecule type" value="Genomic_DNA"/>
</dbReference>
<keyword evidence="3" id="KW-0804">Transcription</keyword>
<dbReference type="GO" id="GO:0003677">
    <property type="term" value="F:DNA binding"/>
    <property type="evidence" value="ECO:0007669"/>
    <property type="project" value="UniProtKB-KW"/>
</dbReference>
<protein>
    <submittedName>
        <fullName evidence="5">MarR family winged helix-turn-helix transcriptional regulator</fullName>
    </submittedName>
</protein>
<proteinExistence type="predicted"/>
<dbReference type="EMBL" id="CP098251">
    <property type="protein sequence ID" value="WAV91285.1"/>
    <property type="molecule type" value="Genomic_DNA"/>
</dbReference>
<dbReference type="AlphaFoldDB" id="A0A9E9NVH7"/>
<keyword evidence="1" id="KW-0805">Transcription regulation</keyword>
<dbReference type="PROSITE" id="PS50995">
    <property type="entry name" value="HTH_MARR_2"/>
    <property type="match status" value="1"/>
</dbReference>
<dbReference type="Pfam" id="PF12802">
    <property type="entry name" value="MarR_2"/>
    <property type="match status" value="1"/>
</dbReference>
<reference evidence="6" key="1">
    <citation type="journal article" date="2022" name="Front. Microbiol.">
        <title>New perspectives on an old grouping: The genomic and phenotypic variability of Oxalobacter formigenes and the implications for calcium oxalate stone prevention.</title>
        <authorList>
            <person name="Chmiel J.A."/>
            <person name="Carr C."/>
            <person name="Stuivenberg G.A."/>
            <person name="Venema R."/>
            <person name="Chanyi R.M."/>
            <person name="Al K.F."/>
            <person name="Giguere D."/>
            <person name="Say H."/>
            <person name="Akouris P.P."/>
            <person name="Dominguez Romero S.A."/>
            <person name="Kwong A."/>
            <person name="Tai V."/>
            <person name="Koval S.F."/>
            <person name="Razvi H."/>
            <person name="Bjazevic J."/>
            <person name="Burton J.P."/>
        </authorList>
    </citation>
    <scope>NUCLEOTIDE SEQUENCE</scope>
    <source>
        <strain evidence="6">HOxNP-1</strain>
    </source>
</reference>
<evidence type="ECO:0000313" key="6">
    <source>
        <dbReference type="EMBL" id="WAV97072.1"/>
    </source>
</evidence>
<dbReference type="SMART" id="SM00347">
    <property type="entry name" value="HTH_MARR"/>
    <property type="match status" value="1"/>
</dbReference>
<dbReference type="InterPro" id="IPR036390">
    <property type="entry name" value="WH_DNA-bd_sf"/>
</dbReference>
<organism evidence="5">
    <name type="scientific">Oxalobacter aliiformigenes</name>
    <dbReference type="NCBI Taxonomy" id="2946593"/>
    <lineage>
        <taxon>Bacteria</taxon>
        <taxon>Pseudomonadati</taxon>
        <taxon>Pseudomonadota</taxon>
        <taxon>Betaproteobacteria</taxon>
        <taxon>Burkholderiales</taxon>
        <taxon>Oxalobacteraceae</taxon>
        <taxon>Oxalobacter</taxon>
    </lineage>
</organism>
<dbReference type="PANTHER" id="PTHR42756">
    <property type="entry name" value="TRANSCRIPTIONAL REGULATOR, MARR"/>
    <property type="match status" value="1"/>
</dbReference>
<feature type="domain" description="HTH marR-type" evidence="4">
    <location>
        <begin position="13"/>
        <end position="145"/>
    </location>
</feature>
<evidence type="ECO:0000256" key="2">
    <source>
        <dbReference type="ARBA" id="ARBA00023125"/>
    </source>
</evidence>